<dbReference type="RefSeq" id="WP_149784564.1">
    <property type="nucleotide sequence ID" value="NZ_BAAADP010000002.1"/>
</dbReference>
<keyword evidence="3" id="KW-1133">Transmembrane helix</keyword>
<name>A0A1I3B705_9EURY</name>
<feature type="transmembrane region" description="Helical" evidence="3">
    <location>
        <begin position="557"/>
        <end position="577"/>
    </location>
</feature>
<dbReference type="InterPro" id="IPR047792">
    <property type="entry name" value="Hvo_1808-like"/>
</dbReference>
<dbReference type="EMBL" id="FOPZ01000010">
    <property type="protein sequence ID" value="SFH58075.1"/>
    <property type="molecule type" value="Genomic_DNA"/>
</dbReference>
<keyword evidence="3" id="KW-0812">Transmembrane</keyword>
<dbReference type="NCBIfam" id="TIGR04126">
    <property type="entry name" value="PGF_CTERM"/>
    <property type="match status" value="1"/>
</dbReference>
<dbReference type="NCBIfam" id="NF038145">
    <property type="entry name" value="Hvo_1808_fam"/>
    <property type="match status" value="1"/>
</dbReference>
<feature type="region of interest" description="Disordered" evidence="2">
    <location>
        <begin position="469"/>
        <end position="558"/>
    </location>
</feature>
<feature type="compositionally biased region" description="Acidic residues" evidence="2">
    <location>
        <begin position="499"/>
        <end position="508"/>
    </location>
</feature>
<dbReference type="AlphaFoldDB" id="A0A1I3B705"/>
<dbReference type="Proteomes" id="UP000323537">
    <property type="component" value="Unassembled WGS sequence"/>
</dbReference>
<keyword evidence="3" id="KW-0472">Membrane</keyword>
<evidence type="ECO:0000256" key="3">
    <source>
        <dbReference type="SAM" id="Phobius"/>
    </source>
</evidence>
<keyword evidence="1" id="KW-0732">Signal</keyword>
<evidence type="ECO:0000313" key="4">
    <source>
        <dbReference type="EMBL" id="SFH58075.1"/>
    </source>
</evidence>
<organism evidence="4 5">
    <name type="scientific">Halorubrum aquaticum</name>
    <dbReference type="NCBI Taxonomy" id="387340"/>
    <lineage>
        <taxon>Archaea</taxon>
        <taxon>Methanobacteriati</taxon>
        <taxon>Methanobacteriota</taxon>
        <taxon>Stenosarchaea group</taxon>
        <taxon>Halobacteria</taxon>
        <taxon>Halobacteriales</taxon>
        <taxon>Haloferacaceae</taxon>
        <taxon>Halorubrum</taxon>
    </lineage>
</organism>
<accession>A0A1I3B705</accession>
<proteinExistence type="predicted"/>
<evidence type="ECO:0000256" key="1">
    <source>
        <dbReference type="ARBA" id="ARBA00022729"/>
    </source>
</evidence>
<feature type="compositionally biased region" description="Low complexity" evidence="2">
    <location>
        <begin position="526"/>
        <end position="543"/>
    </location>
</feature>
<dbReference type="OrthoDB" id="85977at2157"/>
<reference evidence="4 5" key="1">
    <citation type="submission" date="2016-10" db="EMBL/GenBank/DDBJ databases">
        <authorList>
            <person name="Varghese N."/>
            <person name="Submissions S."/>
        </authorList>
    </citation>
    <scope>NUCLEOTIDE SEQUENCE [LARGE SCALE GENOMIC DNA]</scope>
    <source>
        <strain evidence="4 5">CGMCC 1.6377</strain>
    </source>
</reference>
<dbReference type="GO" id="GO:0030115">
    <property type="term" value="C:S-layer"/>
    <property type="evidence" value="ECO:0007669"/>
    <property type="project" value="UniProtKB-SubCell"/>
</dbReference>
<dbReference type="InterPro" id="IPR026371">
    <property type="entry name" value="PGF_CTERM"/>
</dbReference>
<protein>
    <submittedName>
        <fullName evidence="4">PGF-CTERM protein</fullName>
    </submittedName>
</protein>
<gene>
    <name evidence="4" type="ORF">SAMN04488066_11028</name>
</gene>
<sequence length="582" mass="62797">MRRALPLATALALFVLLVAGTGGVAAADAAVAETAADCETEADNELVGCWNGTYHAEELGFDQEDGLTEAQLEALTHRSMARVERLRERPFRTGVPVETVTREEFRSDGTGNGSEGTADGERFNRWNDQVWKALFVVGEDESSAEAIDTVFGGSVSGFYSPADDRIVLVVAEGEELQVSESTLIHELTHAMQDQYHDLAAPRFVGATQDADLAVDGIVEGEAVYVEERYVDRCETNWSCLEAPDASGSGGSAADYNVGILQTILQPYSDGPFYVETLVEEDGWSAVNETMNDPPSTTAEVIHREPDYGTHEIDFEDAAEGGWETYAGQGVNGSETAGEASMFVMFWYQSWEYENAVLEPTGDIDENVEIHTATDERLQTRSAYNYAHRATAGWVDDELYPYRNDAGDDGRDGYVWVTEWRTTTDARQFRSTYRRMLDAHGAEHRPNGVREIDDGDFRGAYGVERNGTRVTIAHAPEPEGVLELRPGIDLEEPASTTPDDGTDSDDGVDSNEGTSSTDGADDDDPTADGGSSDGDTGDTSVGADPGDGNDDGSTDEGVPGLGVVAALVALLSVTALLARRSRR</sequence>
<dbReference type="GO" id="GO:0005886">
    <property type="term" value="C:plasma membrane"/>
    <property type="evidence" value="ECO:0007669"/>
    <property type="project" value="UniProtKB-SubCell"/>
</dbReference>
<evidence type="ECO:0000256" key="2">
    <source>
        <dbReference type="SAM" id="MobiDB-lite"/>
    </source>
</evidence>
<keyword evidence="5" id="KW-1185">Reference proteome</keyword>
<evidence type="ECO:0000313" key="5">
    <source>
        <dbReference type="Proteomes" id="UP000323537"/>
    </source>
</evidence>